<gene>
    <name evidence="2" type="ORF">UJA718_LOCUS29294</name>
</gene>
<proteinExistence type="predicted"/>
<feature type="compositionally biased region" description="Polar residues" evidence="1">
    <location>
        <begin position="1"/>
        <end position="10"/>
    </location>
</feature>
<evidence type="ECO:0000256" key="1">
    <source>
        <dbReference type="SAM" id="MobiDB-lite"/>
    </source>
</evidence>
<sequence length="55" mass="6013">SRTENTTFNSIEKDQINEKQTESAASLPTTVPIIRSEVSLIPTANESKIAKHKSA</sequence>
<accession>A0A820YRR3</accession>
<protein>
    <submittedName>
        <fullName evidence="2">Uncharacterized protein</fullName>
    </submittedName>
</protein>
<reference evidence="2" key="1">
    <citation type="submission" date="2021-02" db="EMBL/GenBank/DDBJ databases">
        <authorList>
            <person name="Nowell W R."/>
        </authorList>
    </citation>
    <scope>NUCLEOTIDE SEQUENCE</scope>
</reference>
<comment type="caution">
    <text evidence="2">The sequence shown here is derived from an EMBL/GenBank/DDBJ whole genome shotgun (WGS) entry which is preliminary data.</text>
</comment>
<dbReference type="Proteomes" id="UP000663873">
    <property type="component" value="Unassembled WGS sequence"/>
</dbReference>
<feature type="non-terminal residue" evidence="2">
    <location>
        <position position="1"/>
    </location>
</feature>
<dbReference type="EMBL" id="CAJOBP010009299">
    <property type="protein sequence ID" value="CAF4549915.1"/>
    <property type="molecule type" value="Genomic_DNA"/>
</dbReference>
<feature type="region of interest" description="Disordered" evidence="1">
    <location>
        <begin position="1"/>
        <end position="28"/>
    </location>
</feature>
<keyword evidence="3" id="KW-1185">Reference proteome</keyword>
<feature type="compositionally biased region" description="Basic and acidic residues" evidence="1">
    <location>
        <begin position="11"/>
        <end position="21"/>
    </location>
</feature>
<organism evidence="2 3">
    <name type="scientific">Rotaria socialis</name>
    <dbReference type="NCBI Taxonomy" id="392032"/>
    <lineage>
        <taxon>Eukaryota</taxon>
        <taxon>Metazoa</taxon>
        <taxon>Spiralia</taxon>
        <taxon>Gnathifera</taxon>
        <taxon>Rotifera</taxon>
        <taxon>Eurotatoria</taxon>
        <taxon>Bdelloidea</taxon>
        <taxon>Philodinida</taxon>
        <taxon>Philodinidae</taxon>
        <taxon>Rotaria</taxon>
    </lineage>
</organism>
<dbReference type="AlphaFoldDB" id="A0A820YRR3"/>
<evidence type="ECO:0000313" key="3">
    <source>
        <dbReference type="Proteomes" id="UP000663873"/>
    </source>
</evidence>
<name>A0A820YRR3_9BILA</name>
<evidence type="ECO:0000313" key="2">
    <source>
        <dbReference type="EMBL" id="CAF4549915.1"/>
    </source>
</evidence>